<accession>A0A508T2C4</accession>
<name>A0A508T2C4_9BRAD</name>
<protein>
    <submittedName>
        <fullName evidence="2">Uncharacterized protein</fullName>
    </submittedName>
</protein>
<organism evidence="2 3">
    <name type="scientific">Bradyrhizobium ivorense</name>
    <dbReference type="NCBI Taxonomy" id="2511166"/>
    <lineage>
        <taxon>Bacteria</taxon>
        <taxon>Pseudomonadati</taxon>
        <taxon>Pseudomonadota</taxon>
        <taxon>Alphaproteobacteria</taxon>
        <taxon>Hyphomicrobiales</taxon>
        <taxon>Nitrobacteraceae</taxon>
        <taxon>Bradyrhizobium</taxon>
    </lineage>
</organism>
<evidence type="ECO:0000313" key="2">
    <source>
        <dbReference type="EMBL" id="VIO69169.1"/>
    </source>
</evidence>
<proteinExistence type="predicted"/>
<gene>
    <name evidence="2" type="ORF">CI1B_25410</name>
</gene>
<sequence length="96" mass="10336">MVGIGRTWLRRSGLQWSSVGGAGVPRPSVRRAEPGIHILPYEILIDARMSLDRLSDRLLGEILGGFPVLARRAASVCESSSQPKSGDGCAKSRYGE</sequence>
<keyword evidence="3" id="KW-1185">Reference proteome</keyword>
<evidence type="ECO:0000256" key="1">
    <source>
        <dbReference type="SAM" id="MobiDB-lite"/>
    </source>
</evidence>
<reference evidence="2" key="1">
    <citation type="submission" date="2019-02" db="EMBL/GenBank/DDBJ databases">
        <authorList>
            <person name="Pothier F.J."/>
        </authorList>
    </citation>
    <scope>NUCLEOTIDE SEQUENCE</scope>
    <source>
        <strain evidence="2">CI-1B</strain>
    </source>
</reference>
<dbReference type="Proteomes" id="UP000328092">
    <property type="component" value="Unassembled WGS sequence"/>
</dbReference>
<dbReference type="AlphaFoldDB" id="A0A508T2C4"/>
<evidence type="ECO:0000313" key="3">
    <source>
        <dbReference type="Proteomes" id="UP000328092"/>
    </source>
</evidence>
<comment type="caution">
    <text evidence="2">The sequence shown here is derived from an EMBL/GenBank/DDBJ whole genome shotgun (WGS) entry which is preliminary data.</text>
</comment>
<feature type="region of interest" description="Disordered" evidence="1">
    <location>
        <begin position="77"/>
        <end position="96"/>
    </location>
</feature>
<dbReference type="EMBL" id="CAADFC020000009">
    <property type="protein sequence ID" value="VIO69169.1"/>
    <property type="molecule type" value="Genomic_DNA"/>
</dbReference>